<dbReference type="RefSeq" id="WP_091430383.1">
    <property type="nucleotide sequence ID" value="NZ_FNMV01000004.1"/>
</dbReference>
<dbReference type="EMBL" id="FNMV01000004">
    <property type="protein sequence ID" value="SDW65430.1"/>
    <property type="molecule type" value="Genomic_DNA"/>
</dbReference>
<protein>
    <recommendedName>
        <fullName evidence="3">Adenylosuccinate lyase</fullName>
    </recommendedName>
</protein>
<proteinExistence type="predicted"/>
<reference evidence="2" key="1">
    <citation type="submission" date="2016-10" db="EMBL/GenBank/DDBJ databases">
        <authorList>
            <person name="Varghese N."/>
            <person name="Submissions S."/>
        </authorList>
    </citation>
    <scope>NUCLEOTIDE SEQUENCE [LARGE SCALE GENOMIC DNA]</scope>
    <source>
        <strain evidence="2">DSM 15718</strain>
    </source>
</reference>
<accession>A0A1H2VAY9</accession>
<dbReference type="AlphaFoldDB" id="A0A1H2VAY9"/>
<dbReference type="Proteomes" id="UP000198569">
    <property type="component" value="Unassembled WGS sequence"/>
</dbReference>
<evidence type="ECO:0000313" key="2">
    <source>
        <dbReference type="Proteomes" id="UP000198569"/>
    </source>
</evidence>
<sequence>MNSELYKNVVNSSAYRSSRDENAQLIFTDSQLFPDLLAIAFDTADKNHHKACWILELVLEKQLHLLTDYLPYFCDNISKFTNESALRPISKICMFLSQHISLTTLQEEQITENCFDWLIQENCKVATKAYSIRTLYELGKKYDWIYPELQRILTDDYRKHTAAYKAVAREILKKIK</sequence>
<name>A0A1H2VAY9_9FLAO</name>
<gene>
    <name evidence="1" type="ORF">SAMN05444338_10430</name>
</gene>
<keyword evidence="2" id="KW-1185">Reference proteome</keyword>
<evidence type="ECO:0000313" key="1">
    <source>
        <dbReference type="EMBL" id="SDW65430.1"/>
    </source>
</evidence>
<dbReference type="OrthoDB" id="979487at2"/>
<evidence type="ECO:0008006" key="3">
    <source>
        <dbReference type="Google" id="ProtNLM"/>
    </source>
</evidence>
<organism evidence="1 2">
    <name type="scientific">Flavobacterium degerlachei</name>
    <dbReference type="NCBI Taxonomy" id="229203"/>
    <lineage>
        <taxon>Bacteria</taxon>
        <taxon>Pseudomonadati</taxon>
        <taxon>Bacteroidota</taxon>
        <taxon>Flavobacteriia</taxon>
        <taxon>Flavobacteriales</taxon>
        <taxon>Flavobacteriaceae</taxon>
        <taxon>Flavobacterium</taxon>
    </lineage>
</organism>
<dbReference type="STRING" id="229203.SAMN05444338_10430"/>